<dbReference type="RefSeq" id="WP_313325467.1">
    <property type="nucleotide sequence ID" value="NZ_CP134878.1"/>
</dbReference>
<evidence type="ECO:0000313" key="9">
    <source>
        <dbReference type="Proteomes" id="UP001304515"/>
    </source>
</evidence>
<accession>A0AA96F2J4</accession>
<dbReference type="SUPFAM" id="SSF55729">
    <property type="entry name" value="Acyl-CoA N-acyltransferases (Nat)"/>
    <property type="match status" value="2"/>
</dbReference>
<keyword evidence="3" id="KW-0133">Cell shape</keyword>
<dbReference type="PROSITE" id="PS51191">
    <property type="entry name" value="FEMABX"/>
    <property type="match status" value="1"/>
</dbReference>
<evidence type="ECO:0000256" key="2">
    <source>
        <dbReference type="ARBA" id="ARBA00022679"/>
    </source>
</evidence>
<organism evidence="7">
    <name type="scientific">Flavobacterium capsici</name>
    <dbReference type="NCBI Taxonomy" id="3075618"/>
    <lineage>
        <taxon>Bacteria</taxon>
        <taxon>Pseudomonadati</taxon>
        <taxon>Bacteroidota</taxon>
        <taxon>Flavobacteriia</taxon>
        <taxon>Flavobacteriales</taxon>
        <taxon>Flavobacteriaceae</taxon>
        <taxon>Flavobacterium</taxon>
    </lineage>
</organism>
<evidence type="ECO:0000313" key="7">
    <source>
        <dbReference type="EMBL" id="WNM20201.1"/>
    </source>
</evidence>
<dbReference type="EMBL" id="CP134890">
    <property type="protein sequence ID" value="WNM21591.1"/>
    <property type="molecule type" value="Genomic_DNA"/>
</dbReference>
<dbReference type="GO" id="GO:0009252">
    <property type="term" value="P:peptidoglycan biosynthetic process"/>
    <property type="evidence" value="ECO:0007669"/>
    <property type="project" value="UniProtKB-KW"/>
</dbReference>
<gene>
    <name evidence="8" type="ORF">RN605_13020</name>
    <name evidence="7" type="ORF">RN608_05850</name>
</gene>
<dbReference type="AlphaFoldDB" id="A0AA96F2J4"/>
<proteinExistence type="inferred from homology"/>
<keyword evidence="4" id="KW-0573">Peptidoglycan synthesis</keyword>
<dbReference type="InterPro" id="IPR003447">
    <property type="entry name" value="FEMABX"/>
</dbReference>
<dbReference type="InterPro" id="IPR050644">
    <property type="entry name" value="PG_Glycine_Bridge_Synth"/>
</dbReference>
<evidence type="ECO:0000313" key="8">
    <source>
        <dbReference type="EMBL" id="WNM21591.1"/>
    </source>
</evidence>
<dbReference type="InterPro" id="IPR016181">
    <property type="entry name" value="Acyl_CoA_acyltransferase"/>
</dbReference>
<dbReference type="GO" id="GO:0071555">
    <property type="term" value="P:cell wall organization"/>
    <property type="evidence" value="ECO:0007669"/>
    <property type="project" value="UniProtKB-KW"/>
</dbReference>
<evidence type="ECO:0000256" key="5">
    <source>
        <dbReference type="ARBA" id="ARBA00023315"/>
    </source>
</evidence>
<dbReference type="Pfam" id="PF02388">
    <property type="entry name" value="FemAB"/>
    <property type="match status" value="1"/>
</dbReference>
<reference evidence="7 9" key="1">
    <citation type="submission" date="2023-09" db="EMBL/GenBank/DDBJ databases">
        <title>Flavobacterium sp. a novel bacteria isolate from Pepper rhizosphere.</title>
        <authorList>
            <person name="Peng Y."/>
            <person name="Lee J."/>
        </authorList>
    </citation>
    <scope>NUCLEOTIDE SEQUENCE</scope>
    <source>
        <strain evidence="7">PMR2A8</strain>
        <strain evidence="8 9">PMTSA4</strain>
    </source>
</reference>
<dbReference type="KEGG" id="fcj:RN605_13020"/>
<dbReference type="Gene3D" id="3.40.630.30">
    <property type="match status" value="2"/>
</dbReference>
<accession>A0AA96F0F8</accession>
<keyword evidence="9" id="KW-1185">Reference proteome</keyword>
<keyword evidence="2" id="KW-0808">Transferase</keyword>
<dbReference type="GO" id="GO:0008360">
    <property type="term" value="P:regulation of cell shape"/>
    <property type="evidence" value="ECO:0007669"/>
    <property type="project" value="UniProtKB-KW"/>
</dbReference>
<evidence type="ECO:0000256" key="4">
    <source>
        <dbReference type="ARBA" id="ARBA00022984"/>
    </source>
</evidence>
<keyword evidence="6" id="KW-0961">Cell wall biogenesis/degradation</keyword>
<evidence type="ECO:0000256" key="3">
    <source>
        <dbReference type="ARBA" id="ARBA00022960"/>
    </source>
</evidence>
<dbReference type="PANTHER" id="PTHR36174">
    <property type="entry name" value="LIPID II:GLYCINE GLYCYLTRANSFERASE"/>
    <property type="match status" value="1"/>
</dbReference>
<name>A0AA96F2J4_9FLAO</name>
<dbReference type="GO" id="GO:0016755">
    <property type="term" value="F:aminoacyltransferase activity"/>
    <property type="evidence" value="ECO:0007669"/>
    <property type="project" value="InterPro"/>
</dbReference>
<evidence type="ECO:0000256" key="1">
    <source>
        <dbReference type="ARBA" id="ARBA00009943"/>
    </source>
</evidence>
<dbReference type="Proteomes" id="UP001304515">
    <property type="component" value="Chromosome"/>
</dbReference>
<protein>
    <submittedName>
        <fullName evidence="7">Peptidoglycan bridge formation glycyltransferase FemA/FemB family protein</fullName>
    </submittedName>
</protein>
<sequence length="356" mass="41380">MEVLFTKDNAWLKKWDEFVLNEDKASHLLLSEWNKSFQKYGFDYEICIALNNEKIIGGYAAVIAKALFFKFYIIPFGPIISETNLSDFNELIAQVPIRAKFLNCCYAHITLPVSEIVSKHSYEDLPELSILNLATEGHLFKYVYSSNGLNWKSFDSIKDEEELLESLKVNLRRDIRSSIRKGLVIKELSSESELKKGYDLCLENAKQNNYSLREWKSFKETLLHLIEKKQAKFIAAFKDDDLKGSMFLVKSGNYYTYIFGGTKKEKPDLLVGHFLQFEAMKIGIKENFSGYNISLGGSKGVINLKNSYADFQILFEHSKFHWKLKPFYLRLFLFLNKRLKSNKKLISKIVSIIRRK</sequence>
<dbReference type="EMBL" id="CP134878">
    <property type="protein sequence ID" value="WNM20201.1"/>
    <property type="molecule type" value="Genomic_DNA"/>
</dbReference>
<keyword evidence="5" id="KW-0012">Acyltransferase</keyword>
<evidence type="ECO:0000256" key="6">
    <source>
        <dbReference type="ARBA" id="ARBA00023316"/>
    </source>
</evidence>
<comment type="similarity">
    <text evidence="1">Belongs to the FemABX family.</text>
</comment>
<dbReference type="PANTHER" id="PTHR36174:SF1">
    <property type="entry name" value="LIPID II:GLYCINE GLYCYLTRANSFERASE"/>
    <property type="match status" value="1"/>
</dbReference>